<evidence type="ECO:0000313" key="9">
    <source>
        <dbReference type="EMBL" id="KAI6656503.1"/>
    </source>
</evidence>
<dbReference type="EMBL" id="JAKMXF010000144">
    <property type="protein sequence ID" value="KAI6656503.1"/>
    <property type="molecule type" value="Genomic_DNA"/>
</dbReference>
<evidence type="ECO:0000256" key="3">
    <source>
        <dbReference type="ARBA" id="ARBA00022701"/>
    </source>
</evidence>
<sequence>MNQRVHTESSIPQIVSNLRMFLNFDQSDAQSIMARLYQGTTQNHRYATPKMVEDKITVNKVLNSEKLGKDFEAYYDLLENQGNPDLLTAVLLLRKLLSTSKGVRQYLEARTEIFIQRVTKSSPRYISSKSITNPAKPKMDHSIALTQEELYSRSTSLPHTPGLNARSQPQRHVPVEIKSPRETSDQRREPRGKIEPRKGTPEILEHKREIRGHFDHRRERNDNLEPRKDTRDYLEPREHDILEPRTRDNLEQGRERSDIFDQRREPRDSPNQRREPREVLEPPKQSKSPKKHSPDMITRSYLTRNYVNPSADTLLKNPPPPMREVDLFSQERLIVEEIISLLIGVQGWYILYDPDTKQLGYYQGGEYINPSLRSLIRKIEPLFCFYSTVTKFIEMYSTYEHGLVSQSLCSVMSTLLKEHFTVAAQLETQLRSGNLSIQQLWFFLQPCFKTLSLLYEICEDIEKSKMDGATILSMLYNKMSTFIGDPKAKQWCLALATHTSVPYFEILENWIYRGIILDPKQEFMVEESKTTPNPALHSHPYYDLTTHYWDRTYTWKREKTPCFLENLPDKILKTGKYLNVFRESEKKLNNPNRINIRYSENPRDYIEPIDLAFKFASEQLLWELSRDHDLMGRLNALRRYFLMNQGDFFLHFMSIARTELFGTAEDIQLQRLQGLLEVSITNSNARFDKYADYLKVKLETSDVVDMLALVIRIDKQIPDKRIKSDAFEFLPKPGEYQSETNLSGLEAFDLEFEVKWPVSLVISAKVMTYYQLLFRQLFYFKHVETSLNEAWIRQKNMKQYQLIGQVPAYTKALVLRQQMISYVQNFQFYMMYEVIQLNWKHFQQKYDRASTVDDVMQAHMDFLEKCVNDFLMHHHDIIRTVWKILALCVQFTNYLNLLAADFNQKFQTYLKSNDIRNTYKEAAAKNVLRKMVEGDFDQVIRGQQKQFTGMLDQFIDRVSRLTHETDPDHKTNSLIVRLKFYTRISSTIFSIK</sequence>
<evidence type="ECO:0000256" key="5">
    <source>
        <dbReference type="RuleBase" id="RU363050"/>
    </source>
</evidence>
<evidence type="ECO:0000259" key="7">
    <source>
        <dbReference type="Pfam" id="PF04130"/>
    </source>
</evidence>
<evidence type="ECO:0000256" key="6">
    <source>
        <dbReference type="SAM" id="MobiDB-lite"/>
    </source>
</evidence>
<dbReference type="GO" id="GO:0043015">
    <property type="term" value="F:gamma-tubulin binding"/>
    <property type="evidence" value="ECO:0007669"/>
    <property type="project" value="InterPro"/>
</dbReference>
<feature type="domain" description="Gamma tubulin complex component protein N-terminal" evidence="8">
    <location>
        <begin position="335"/>
        <end position="621"/>
    </location>
</feature>
<keyword evidence="10" id="KW-1185">Reference proteome</keyword>
<dbReference type="Gene3D" id="1.20.120.1900">
    <property type="entry name" value="Gamma-tubulin complex, C-terminal domain"/>
    <property type="match status" value="1"/>
</dbReference>
<keyword evidence="2 5" id="KW-0963">Cytoplasm</keyword>
<dbReference type="GO" id="GO:0000278">
    <property type="term" value="P:mitotic cell cycle"/>
    <property type="evidence" value="ECO:0007669"/>
    <property type="project" value="TreeGrafter"/>
</dbReference>
<feature type="domain" description="Gamma tubulin complex component C-terminal" evidence="7">
    <location>
        <begin position="630"/>
        <end position="980"/>
    </location>
</feature>
<dbReference type="GO" id="GO:0000922">
    <property type="term" value="C:spindle pole"/>
    <property type="evidence" value="ECO:0007669"/>
    <property type="project" value="InterPro"/>
</dbReference>
<dbReference type="GO" id="GO:0051011">
    <property type="term" value="F:microtubule minus-end binding"/>
    <property type="evidence" value="ECO:0007669"/>
    <property type="project" value="TreeGrafter"/>
</dbReference>
<dbReference type="GO" id="GO:0051225">
    <property type="term" value="P:spindle assembly"/>
    <property type="evidence" value="ECO:0007669"/>
    <property type="project" value="TreeGrafter"/>
</dbReference>
<keyword evidence="4 5" id="KW-0206">Cytoskeleton</keyword>
<evidence type="ECO:0000313" key="10">
    <source>
        <dbReference type="Proteomes" id="UP001165289"/>
    </source>
</evidence>
<dbReference type="GO" id="GO:0051321">
    <property type="term" value="P:meiotic cell cycle"/>
    <property type="evidence" value="ECO:0007669"/>
    <property type="project" value="TreeGrafter"/>
</dbReference>
<evidence type="ECO:0000256" key="4">
    <source>
        <dbReference type="ARBA" id="ARBA00023212"/>
    </source>
</evidence>
<dbReference type="GO" id="GO:0005874">
    <property type="term" value="C:microtubule"/>
    <property type="evidence" value="ECO:0007669"/>
    <property type="project" value="UniProtKB-KW"/>
</dbReference>
<evidence type="ECO:0000256" key="1">
    <source>
        <dbReference type="ARBA" id="ARBA00010337"/>
    </source>
</evidence>
<dbReference type="GO" id="GO:0031122">
    <property type="term" value="P:cytoplasmic microtubule organization"/>
    <property type="evidence" value="ECO:0007669"/>
    <property type="project" value="TreeGrafter"/>
</dbReference>
<feature type="region of interest" description="Disordered" evidence="6">
    <location>
        <begin position="153"/>
        <end position="296"/>
    </location>
</feature>
<name>A0AAV7K5T2_9METZ</name>
<accession>A0AAV7K5T2</accession>
<comment type="caution">
    <text evidence="9">The sequence shown here is derived from an EMBL/GenBank/DDBJ whole genome shotgun (WGS) entry which is preliminary data.</text>
</comment>
<dbReference type="AlphaFoldDB" id="A0AAV7K5T2"/>
<dbReference type="GO" id="GO:0000930">
    <property type="term" value="C:gamma-tubulin complex"/>
    <property type="evidence" value="ECO:0007669"/>
    <property type="project" value="TreeGrafter"/>
</dbReference>
<organism evidence="9 10">
    <name type="scientific">Oopsacas minuta</name>
    <dbReference type="NCBI Taxonomy" id="111878"/>
    <lineage>
        <taxon>Eukaryota</taxon>
        <taxon>Metazoa</taxon>
        <taxon>Porifera</taxon>
        <taxon>Hexactinellida</taxon>
        <taxon>Hexasterophora</taxon>
        <taxon>Lyssacinosida</taxon>
        <taxon>Leucopsacidae</taxon>
        <taxon>Oopsacas</taxon>
    </lineage>
</organism>
<gene>
    <name evidence="9" type="ORF">LOD99_1299</name>
</gene>
<dbReference type="InterPro" id="IPR041470">
    <property type="entry name" value="GCP_N"/>
</dbReference>
<dbReference type="Pfam" id="PF17681">
    <property type="entry name" value="GCP_N_terminal"/>
    <property type="match status" value="1"/>
</dbReference>
<dbReference type="InterPro" id="IPR007259">
    <property type="entry name" value="GCP"/>
</dbReference>
<dbReference type="Pfam" id="PF04130">
    <property type="entry name" value="GCP_C_terminal"/>
    <property type="match status" value="1"/>
</dbReference>
<comment type="subcellular location">
    <subcellularLocation>
        <location evidence="5">Cytoplasm</location>
        <location evidence="5">Cytoskeleton</location>
        <location evidence="5">Microtubule organizing center</location>
    </subcellularLocation>
</comment>
<comment type="similarity">
    <text evidence="1 5">Belongs to the TUBGCP family.</text>
</comment>
<dbReference type="PANTHER" id="PTHR19302">
    <property type="entry name" value="GAMMA TUBULIN COMPLEX PROTEIN"/>
    <property type="match status" value="1"/>
</dbReference>
<dbReference type="GO" id="GO:0007020">
    <property type="term" value="P:microtubule nucleation"/>
    <property type="evidence" value="ECO:0007669"/>
    <property type="project" value="InterPro"/>
</dbReference>
<reference evidence="9 10" key="1">
    <citation type="journal article" date="2023" name="BMC Biol.">
        <title>The compact genome of the sponge Oopsacas minuta (Hexactinellida) is lacking key metazoan core genes.</title>
        <authorList>
            <person name="Santini S."/>
            <person name="Schenkelaars Q."/>
            <person name="Jourda C."/>
            <person name="Duchesne M."/>
            <person name="Belahbib H."/>
            <person name="Rocher C."/>
            <person name="Selva M."/>
            <person name="Riesgo A."/>
            <person name="Vervoort M."/>
            <person name="Leys S.P."/>
            <person name="Kodjabachian L."/>
            <person name="Le Bivic A."/>
            <person name="Borchiellini C."/>
            <person name="Claverie J.M."/>
            <person name="Renard E."/>
        </authorList>
    </citation>
    <scope>NUCLEOTIDE SEQUENCE [LARGE SCALE GENOMIC DNA]</scope>
    <source>
        <strain evidence="9">SPO-2</strain>
    </source>
</reference>
<keyword evidence="3 5" id="KW-0493">Microtubule</keyword>
<dbReference type="Proteomes" id="UP001165289">
    <property type="component" value="Unassembled WGS sequence"/>
</dbReference>
<proteinExistence type="inferred from homology"/>
<protein>
    <recommendedName>
        <fullName evidence="5">Gamma-tubulin complex component</fullName>
    </recommendedName>
</protein>
<evidence type="ECO:0000259" key="8">
    <source>
        <dbReference type="Pfam" id="PF17681"/>
    </source>
</evidence>
<dbReference type="PANTHER" id="PTHR19302:SF13">
    <property type="entry name" value="GAMMA-TUBULIN COMPLEX COMPONENT 2"/>
    <property type="match status" value="1"/>
</dbReference>
<feature type="compositionally biased region" description="Basic and acidic residues" evidence="6">
    <location>
        <begin position="173"/>
        <end position="281"/>
    </location>
</feature>
<evidence type="ECO:0000256" key="2">
    <source>
        <dbReference type="ARBA" id="ARBA00022490"/>
    </source>
</evidence>
<dbReference type="InterPro" id="IPR042241">
    <property type="entry name" value="GCP_C_sf"/>
</dbReference>
<dbReference type="InterPro" id="IPR040457">
    <property type="entry name" value="GCP_C"/>
</dbReference>